<proteinExistence type="predicted"/>
<reference evidence="2" key="1">
    <citation type="journal article" date="2023" name="G3 (Bethesda)">
        <title>Whole genome assemblies of Zophobas morio and Tenebrio molitor.</title>
        <authorList>
            <person name="Kaur S."/>
            <person name="Stinson S.A."/>
            <person name="diCenzo G.C."/>
        </authorList>
    </citation>
    <scope>NUCLEOTIDE SEQUENCE</scope>
    <source>
        <strain evidence="2">QUZm001</strain>
    </source>
</reference>
<sequence>MTLLFIIFLLVNIQIMNTEREMYLLSITPEKKILQITSKTYMYCISEENVDAAVFTLPPLNKLDDSTSLMNKRFWKNDDWVIKRSSDSTRTAVLDRRWEDFNITRTNYLRFDKSTTSVSFSVYGTNAIEFFADDGETLDYFRQPVNNTETWNTFTIFQKDGYVHYFGNSERNFRTYWLRPWQFVVRTQAEAYFKIHDYEYREATVHNNEENSTTLIIPSSKISLLIVYVYLCKSCVLEVSHNGEKILNMSSNVKKHDASLEKWQSYKIMINSSVSNEITFVRRQKESTEEGYWRLDVRDRNYMYDAAVFKLESADEIPLCKYLQAPEEPPICEKENMVNPINVNCKVGFLGKTCSIKCEDVLGEKYNYCENHKIWYNNIYECPWGYSGDSCDKECENGEYGFSCKQNCPNNCPKSCDKKSGECTESDKSRNIQLNPVLTLVEHFILLSGDNDNDHSFFGGYKAIQNLSPGILLSCREGRNVSSFYQSPLNAALPEYCYCSIS</sequence>
<gene>
    <name evidence="2" type="ORF">Zmor_018545</name>
</gene>
<dbReference type="Gene3D" id="2.170.300.10">
    <property type="entry name" value="Tie2 ligand-binding domain superfamily"/>
    <property type="match status" value="1"/>
</dbReference>
<accession>A0AA38ICI9</accession>
<keyword evidence="3" id="KW-1185">Reference proteome</keyword>
<comment type="caution">
    <text evidence="2">The sequence shown here is derived from an EMBL/GenBank/DDBJ whole genome shotgun (WGS) entry which is preliminary data.</text>
</comment>
<organism evidence="2 3">
    <name type="scientific">Zophobas morio</name>
    <dbReference type="NCBI Taxonomy" id="2755281"/>
    <lineage>
        <taxon>Eukaryota</taxon>
        <taxon>Metazoa</taxon>
        <taxon>Ecdysozoa</taxon>
        <taxon>Arthropoda</taxon>
        <taxon>Hexapoda</taxon>
        <taxon>Insecta</taxon>
        <taxon>Pterygota</taxon>
        <taxon>Neoptera</taxon>
        <taxon>Endopterygota</taxon>
        <taxon>Coleoptera</taxon>
        <taxon>Polyphaga</taxon>
        <taxon>Cucujiformia</taxon>
        <taxon>Tenebrionidae</taxon>
        <taxon>Zophobas</taxon>
    </lineage>
</organism>
<evidence type="ECO:0000313" key="2">
    <source>
        <dbReference type="EMBL" id="KAJ3652594.1"/>
    </source>
</evidence>
<evidence type="ECO:0000313" key="3">
    <source>
        <dbReference type="Proteomes" id="UP001168821"/>
    </source>
</evidence>
<name>A0AA38ICI9_9CUCU</name>
<feature type="chain" id="PRO_5041377647" evidence="1">
    <location>
        <begin position="19"/>
        <end position="502"/>
    </location>
</feature>
<protein>
    <submittedName>
        <fullName evidence="2">Uncharacterized protein</fullName>
    </submittedName>
</protein>
<dbReference type="EMBL" id="JALNTZ010000005">
    <property type="protein sequence ID" value="KAJ3652594.1"/>
    <property type="molecule type" value="Genomic_DNA"/>
</dbReference>
<dbReference type="Proteomes" id="UP001168821">
    <property type="component" value="Unassembled WGS sequence"/>
</dbReference>
<evidence type="ECO:0000256" key="1">
    <source>
        <dbReference type="SAM" id="SignalP"/>
    </source>
</evidence>
<keyword evidence="1" id="KW-0732">Signal</keyword>
<feature type="signal peptide" evidence="1">
    <location>
        <begin position="1"/>
        <end position="18"/>
    </location>
</feature>
<dbReference type="AlphaFoldDB" id="A0AA38ICI9"/>